<feature type="transmembrane region" description="Helical" evidence="18">
    <location>
        <begin position="1050"/>
        <end position="1069"/>
    </location>
</feature>
<dbReference type="NCBIfam" id="TIGR01494">
    <property type="entry name" value="ATPase_P-type"/>
    <property type="match status" value="1"/>
</dbReference>
<dbReference type="FunFam" id="3.40.50.1000:FF:000190">
    <property type="entry name" value="Phospholipid-transporting ATPase"/>
    <property type="match status" value="1"/>
</dbReference>
<keyword evidence="4 17" id="KW-0479">Metal-binding</keyword>
<dbReference type="InterPro" id="IPR008250">
    <property type="entry name" value="ATPase_P-typ_transduc_dom_A_sf"/>
</dbReference>
<dbReference type="HOGENOM" id="CLU_000846_3_2_1"/>
<evidence type="ECO:0000256" key="18">
    <source>
        <dbReference type="RuleBase" id="RU362033"/>
    </source>
</evidence>
<dbReference type="STRING" id="312017.I7LT38"/>
<evidence type="ECO:0000256" key="3">
    <source>
        <dbReference type="ARBA" id="ARBA00022692"/>
    </source>
</evidence>
<feature type="domain" description="P-type ATPase N-terminal" evidence="19">
    <location>
        <begin position="48"/>
        <end position="103"/>
    </location>
</feature>
<dbReference type="PANTHER" id="PTHR24092:SF150">
    <property type="entry name" value="PHOSPHOLIPID-TRANSPORTING ATPASE"/>
    <property type="match status" value="1"/>
</dbReference>
<dbReference type="GeneID" id="7837762"/>
<dbReference type="SUPFAM" id="SSF81665">
    <property type="entry name" value="Calcium ATPase, transmembrane domain M"/>
    <property type="match status" value="1"/>
</dbReference>
<dbReference type="NCBIfam" id="TIGR01652">
    <property type="entry name" value="ATPase-Plipid"/>
    <property type="match status" value="1"/>
</dbReference>
<dbReference type="OrthoDB" id="377733at2759"/>
<evidence type="ECO:0000313" key="21">
    <source>
        <dbReference type="EMBL" id="EAR84260.2"/>
    </source>
</evidence>
<reference evidence="22" key="1">
    <citation type="journal article" date="2006" name="PLoS Biol.">
        <title>Macronuclear genome sequence of the ciliate Tetrahymena thermophila, a model eukaryote.</title>
        <authorList>
            <person name="Eisen J.A."/>
            <person name="Coyne R.S."/>
            <person name="Wu M."/>
            <person name="Wu D."/>
            <person name="Thiagarajan M."/>
            <person name="Wortman J.R."/>
            <person name="Badger J.H."/>
            <person name="Ren Q."/>
            <person name="Amedeo P."/>
            <person name="Jones K.M."/>
            <person name="Tallon L.J."/>
            <person name="Delcher A.L."/>
            <person name="Salzberg S.L."/>
            <person name="Silva J.C."/>
            <person name="Haas B.J."/>
            <person name="Majoros W.H."/>
            <person name="Farzad M."/>
            <person name="Carlton J.M."/>
            <person name="Smith R.K. Jr."/>
            <person name="Garg J."/>
            <person name="Pearlman R.E."/>
            <person name="Karrer K.M."/>
            <person name="Sun L."/>
            <person name="Manning G."/>
            <person name="Elde N.C."/>
            <person name="Turkewitz A.P."/>
            <person name="Asai D.J."/>
            <person name="Wilkes D.E."/>
            <person name="Wang Y."/>
            <person name="Cai H."/>
            <person name="Collins K."/>
            <person name="Stewart B.A."/>
            <person name="Lee S.R."/>
            <person name="Wilamowska K."/>
            <person name="Weinberg Z."/>
            <person name="Ruzzo W.L."/>
            <person name="Wloga D."/>
            <person name="Gaertig J."/>
            <person name="Frankel J."/>
            <person name="Tsao C.-C."/>
            <person name="Gorovsky M.A."/>
            <person name="Keeling P.J."/>
            <person name="Waller R.F."/>
            <person name="Patron N.J."/>
            <person name="Cherry J.M."/>
            <person name="Stover N.A."/>
            <person name="Krieger C.J."/>
            <person name="del Toro C."/>
            <person name="Ryder H.F."/>
            <person name="Williamson S.C."/>
            <person name="Barbeau R.A."/>
            <person name="Hamilton E.P."/>
            <person name="Orias E."/>
        </authorList>
    </citation>
    <scope>NUCLEOTIDE SEQUENCE [LARGE SCALE GENOMIC DNA]</scope>
    <source>
        <strain evidence="22">SB210</strain>
    </source>
</reference>
<feature type="binding site" evidence="16">
    <location>
        <position position="631"/>
    </location>
    <ligand>
        <name>ATP</name>
        <dbReference type="ChEBI" id="CHEBI:30616"/>
    </ligand>
</feature>
<feature type="binding site" evidence="16">
    <location>
        <position position="712"/>
    </location>
    <ligand>
        <name>ATP</name>
        <dbReference type="ChEBI" id="CHEBI:30616"/>
    </ligand>
</feature>
<evidence type="ECO:0000256" key="16">
    <source>
        <dbReference type="PIRSR" id="PIRSR606539-2"/>
    </source>
</evidence>
<dbReference type="KEGG" id="tet:TTHERM_00715640"/>
<dbReference type="AlphaFoldDB" id="I7LT38"/>
<keyword evidence="5 16" id="KW-0547">Nucleotide-binding</keyword>
<dbReference type="InterPro" id="IPR023214">
    <property type="entry name" value="HAD_sf"/>
</dbReference>
<organism evidence="21 22">
    <name type="scientific">Tetrahymena thermophila (strain SB210)</name>
    <dbReference type="NCBI Taxonomy" id="312017"/>
    <lineage>
        <taxon>Eukaryota</taxon>
        <taxon>Sar</taxon>
        <taxon>Alveolata</taxon>
        <taxon>Ciliophora</taxon>
        <taxon>Intramacronucleata</taxon>
        <taxon>Oligohymenophorea</taxon>
        <taxon>Hymenostomatida</taxon>
        <taxon>Tetrahymenina</taxon>
        <taxon>Tetrahymenidae</taxon>
        <taxon>Tetrahymena</taxon>
    </lineage>
</organism>
<dbReference type="Gene3D" id="3.40.1110.10">
    <property type="entry name" value="Calcium-transporting ATPase, cytoplasmic domain N"/>
    <property type="match status" value="1"/>
</dbReference>
<evidence type="ECO:0000256" key="2">
    <source>
        <dbReference type="ARBA" id="ARBA00008109"/>
    </source>
</evidence>
<keyword evidence="22" id="KW-1185">Reference proteome</keyword>
<dbReference type="SUPFAM" id="SSF81660">
    <property type="entry name" value="Metal cation-transporting ATPase, ATP-binding domain N"/>
    <property type="match status" value="1"/>
</dbReference>
<feature type="binding site" evidence="16">
    <location>
        <position position="429"/>
    </location>
    <ligand>
        <name>ATP</name>
        <dbReference type="ChEBI" id="CHEBI:30616"/>
    </ligand>
</feature>
<keyword evidence="12" id="KW-0739">Sodium transport</keyword>
<keyword evidence="8 18" id="KW-1278">Translocase</keyword>
<dbReference type="InterPro" id="IPR001757">
    <property type="entry name" value="P_typ_ATPase"/>
</dbReference>
<dbReference type="FunFam" id="3.40.50.1000:FF:000001">
    <property type="entry name" value="Phospholipid-transporting ATPase IC"/>
    <property type="match status" value="1"/>
</dbReference>
<dbReference type="InterPro" id="IPR032630">
    <property type="entry name" value="P_typ_ATPase_c"/>
</dbReference>
<dbReference type="InterPro" id="IPR023298">
    <property type="entry name" value="ATPase_P-typ_TM_dom_sf"/>
</dbReference>
<dbReference type="InParanoid" id="I7LT38"/>
<keyword evidence="6 16" id="KW-0067">ATP-binding</keyword>
<dbReference type="Pfam" id="PF13246">
    <property type="entry name" value="Cation_ATPase"/>
    <property type="match status" value="1"/>
</dbReference>
<evidence type="ECO:0000256" key="10">
    <source>
        <dbReference type="ARBA" id="ARBA00023053"/>
    </source>
</evidence>
<evidence type="ECO:0000256" key="15">
    <source>
        <dbReference type="PIRSR" id="PIRSR606539-1"/>
    </source>
</evidence>
<feature type="transmembrane region" description="Helical" evidence="18">
    <location>
        <begin position="1022"/>
        <end position="1043"/>
    </location>
</feature>
<dbReference type="eggNOG" id="KOG0206">
    <property type="taxonomic scope" value="Eukaryota"/>
</dbReference>
<dbReference type="OMA" id="EYNIAYN"/>
<keyword evidence="7 17" id="KW-0460">Magnesium</keyword>
<dbReference type="PANTHER" id="PTHR24092">
    <property type="entry name" value="PROBABLE PHOSPHOLIPID-TRANSPORTING ATPASE"/>
    <property type="match status" value="1"/>
</dbReference>
<comment type="similarity">
    <text evidence="2 18">Belongs to the cation transport ATPase (P-type) (TC 3.A.3) family. Type IV subfamily.</text>
</comment>
<dbReference type="InterPro" id="IPR006539">
    <property type="entry name" value="P-type_ATPase_IV"/>
</dbReference>
<keyword evidence="12" id="KW-0406">Ion transport</keyword>
<evidence type="ECO:0000256" key="6">
    <source>
        <dbReference type="ARBA" id="ARBA00022840"/>
    </source>
</evidence>
<evidence type="ECO:0000256" key="11">
    <source>
        <dbReference type="ARBA" id="ARBA00023136"/>
    </source>
</evidence>
<dbReference type="InterPro" id="IPR036412">
    <property type="entry name" value="HAD-like_sf"/>
</dbReference>
<dbReference type="InterPro" id="IPR032631">
    <property type="entry name" value="P-type_ATPase_N"/>
</dbReference>
<dbReference type="FunCoup" id="I7LT38">
    <property type="interactions" value="9"/>
</dbReference>
<evidence type="ECO:0000259" key="19">
    <source>
        <dbReference type="Pfam" id="PF16209"/>
    </source>
</evidence>
<feature type="transmembrane region" description="Helical" evidence="18">
    <location>
        <begin position="304"/>
        <end position="324"/>
    </location>
</feature>
<keyword evidence="11 18" id="KW-0472">Membrane</keyword>
<protein>
    <recommendedName>
        <fullName evidence="18">Phospholipid-transporting ATPase</fullName>
        <ecNumber evidence="18">7.6.2.1</ecNumber>
    </recommendedName>
</protein>
<feature type="transmembrane region" description="Helical" evidence="18">
    <location>
        <begin position="79"/>
        <end position="97"/>
    </location>
</feature>
<keyword evidence="10" id="KW-0915">Sodium</keyword>
<dbReference type="Pfam" id="PF16212">
    <property type="entry name" value="PhoLip_ATPase_C"/>
    <property type="match status" value="1"/>
</dbReference>
<feature type="binding site" evidence="16">
    <location>
        <position position="846"/>
    </location>
    <ligand>
        <name>ATP</name>
        <dbReference type="ChEBI" id="CHEBI:30616"/>
    </ligand>
</feature>
<name>I7LT38_TETTS</name>
<dbReference type="SFLD" id="SFLDF00027">
    <property type="entry name" value="p-type_atpase"/>
    <property type="match status" value="1"/>
</dbReference>
<keyword evidence="3 18" id="KW-0812">Transmembrane</keyword>
<feature type="binding site" evidence="16">
    <location>
        <position position="845"/>
    </location>
    <ligand>
        <name>ATP</name>
        <dbReference type="ChEBI" id="CHEBI:30616"/>
    </ligand>
</feature>
<comment type="catalytic activity">
    <reaction evidence="14">
        <text>Na(+)(in) + ATP + H2O = Na(+)(out) + ADP + phosphate + H(+)</text>
        <dbReference type="Rhea" id="RHEA:14633"/>
        <dbReference type="ChEBI" id="CHEBI:15377"/>
        <dbReference type="ChEBI" id="CHEBI:15378"/>
        <dbReference type="ChEBI" id="CHEBI:29101"/>
        <dbReference type="ChEBI" id="CHEBI:30616"/>
        <dbReference type="ChEBI" id="CHEBI:43474"/>
        <dbReference type="ChEBI" id="CHEBI:456216"/>
        <dbReference type="EC" id="7.2.2.3"/>
    </reaction>
    <physiologicalReaction direction="left-to-right" evidence="14">
        <dbReference type="Rhea" id="RHEA:14634"/>
    </physiologicalReaction>
</comment>
<evidence type="ECO:0000256" key="9">
    <source>
        <dbReference type="ARBA" id="ARBA00022989"/>
    </source>
</evidence>
<evidence type="ECO:0000256" key="1">
    <source>
        <dbReference type="ARBA" id="ARBA00004141"/>
    </source>
</evidence>
<feature type="transmembrane region" description="Helical" evidence="18">
    <location>
        <begin position="932"/>
        <end position="952"/>
    </location>
</feature>
<dbReference type="GO" id="GO:0008554">
    <property type="term" value="F:P-type sodium transporter activity"/>
    <property type="evidence" value="ECO:0007669"/>
    <property type="project" value="UniProtKB-EC"/>
</dbReference>
<dbReference type="InterPro" id="IPR018303">
    <property type="entry name" value="ATPase_P-typ_P_site"/>
</dbReference>
<keyword evidence="12" id="KW-0813">Transport</keyword>
<evidence type="ECO:0000256" key="14">
    <source>
        <dbReference type="ARBA" id="ARBA00049499"/>
    </source>
</evidence>
<sequence length="1134" mass="130806">MSKNYINVSKKGFGYDYEYENVLIPEKKRRKLGREQIKNRQITSMRIDKNLCDNSISTSKYNYFNFVPKNLIEQFSKIANLYFLVIGFFQIIPQISISEGIPTIFLPLFVILVVTAAKDFYEDYKRHKSDNEENNRKTKKWDIQNNMFVEVEWAKLYVGDVILVEDKDFLPADILVLTTSEPKGLCYIETKSLDGETNLKQRNAHKDLYQYYGPQYKQANDRTIVFSYELPNPLLHKFKGTCSFTGIQASIDINNFLLRGCKLKNTKWVLGLVSYTGHDTKIMKNNFNARAKKSHLEKTMGNQIILIFVVQIVLCFFCSLYYMIWYNSNASYLPYLAINQNQVEDNSDYYNFFVRFGNWILIFNNFVPISLLVTLEMVKFFQAIIINLDEQMVYTCVDEKGETVITPTSVQSSNLNEELGQIEYIFSDKTGTLTCNIMEFKKISINGISYGEPQEREHPNYMEDISAFPKVTNVDFRDQSFFTAFKNESHPEYLKIKKTLEILALTHTVITEEKEENGKKEIIYNAASPDELALVNFAKYCGVEYKGIDEQQNLIYTFKGENRQVKQLHVFDFDSTRKRQSVVIQDLKTNKYYLYTKGADSVLFSLMDKQKSVKIQETEKNLDDYGNIGLRTLLLCEKEISNEEYQSWSKQYHEACTTIENREERMTEVQALLEKDLILVGATAIEDKLQDQVGQTIHALKSAGIKVWVLTGDKVETAINIGFSCKLLSHDLNQHIVKLRKDVEDKPEEIIKADILKQLRNIKKQIETNVDDQNKVKDNNAFIITGEALVHAMVEGPKTLLLTITNNCTSVLCCRVSPKQKQQIVSLVRDNKPNVSTLAIGDGANDVNMICAAHVGVGIKGLEGQQAARASDYSIGEFKILRNLLFFHGRESYRRNSKLVCYNFYKNIVLVLPQFFYSFYNNFSGQTLYDSYIYQLFNVFYASLPIIIYAVYDYEFDYKVLLENKKNYYLQGLKHQLFNTQVFWAWFFSGVCQSVILAFFSYQSLEFSFSDSKGKTLGFWDSGTMVFGMAVVNANLKVLIISYEHSLGSLIINFGSMAFYLLTLVVISSSFTFSSIHGLFSDFIKSPNLHIGNILIIASTSMLDYFLELWDRWNKQIQIENAALDIDQDIQQIN</sequence>
<feature type="transmembrane region" description="Helical" evidence="18">
    <location>
        <begin position="899"/>
        <end position="920"/>
    </location>
</feature>
<dbReference type="SUPFAM" id="SSF81653">
    <property type="entry name" value="Calcium ATPase, transduction domain A"/>
    <property type="match status" value="1"/>
</dbReference>
<dbReference type="Gene3D" id="3.40.50.1000">
    <property type="entry name" value="HAD superfamily/HAD-like"/>
    <property type="match status" value="1"/>
</dbReference>
<feature type="binding site" evidence="16">
    <location>
        <position position="430"/>
    </location>
    <ligand>
        <name>ATP</name>
        <dbReference type="ChEBI" id="CHEBI:30616"/>
    </ligand>
</feature>
<evidence type="ECO:0000259" key="20">
    <source>
        <dbReference type="Pfam" id="PF16212"/>
    </source>
</evidence>
<evidence type="ECO:0000256" key="8">
    <source>
        <dbReference type="ARBA" id="ARBA00022967"/>
    </source>
</evidence>
<feature type="binding site" evidence="16">
    <location>
        <position position="573"/>
    </location>
    <ligand>
        <name>ATP</name>
        <dbReference type="ChEBI" id="CHEBI:30616"/>
    </ligand>
</feature>
<evidence type="ECO:0000256" key="12">
    <source>
        <dbReference type="ARBA" id="ARBA00023201"/>
    </source>
</evidence>
<evidence type="ECO:0000313" key="22">
    <source>
        <dbReference type="Proteomes" id="UP000009168"/>
    </source>
</evidence>
<feature type="binding site" evidence="16">
    <location>
        <position position="815"/>
    </location>
    <ligand>
        <name>ATP</name>
        <dbReference type="ChEBI" id="CHEBI:30616"/>
    </ligand>
</feature>
<dbReference type="RefSeq" id="XP_001031923.2">
    <property type="nucleotide sequence ID" value="XM_001031923.3"/>
</dbReference>
<dbReference type="Pfam" id="PF16209">
    <property type="entry name" value="PhoLip_ATPase_N"/>
    <property type="match status" value="1"/>
</dbReference>
<keyword evidence="9 18" id="KW-1133">Transmembrane helix</keyword>
<feature type="binding site" evidence="17">
    <location>
        <position position="846"/>
    </location>
    <ligand>
        <name>Mg(2+)</name>
        <dbReference type="ChEBI" id="CHEBI:18420"/>
    </ligand>
</feature>
<comment type="cofactor">
    <cofactor evidence="17">
        <name>Mg(2+)</name>
        <dbReference type="ChEBI" id="CHEBI:18420"/>
    </cofactor>
</comment>
<dbReference type="InterPro" id="IPR044492">
    <property type="entry name" value="P_typ_ATPase_HD_dom"/>
</dbReference>
<dbReference type="PROSITE" id="PS00154">
    <property type="entry name" value="ATPASE_E1_E2"/>
    <property type="match status" value="1"/>
</dbReference>
<feature type="transmembrane region" description="Helical" evidence="18">
    <location>
        <begin position="356"/>
        <end position="375"/>
    </location>
</feature>
<feature type="transmembrane region" description="Helical" evidence="18">
    <location>
        <begin position="1089"/>
        <end position="1107"/>
    </location>
</feature>
<dbReference type="Proteomes" id="UP000009168">
    <property type="component" value="Unassembled WGS sequence"/>
</dbReference>
<dbReference type="EMBL" id="GG662447">
    <property type="protein sequence ID" value="EAR84260.2"/>
    <property type="molecule type" value="Genomic_DNA"/>
</dbReference>
<dbReference type="GO" id="GO:0016887">
    <property type="term" value="F:ATP hydrolysis activity"/>
    <property type="evidence" value="ECO:0007669"/>
    <property type="project" value="InterPro"/>
</dbReference>
<dbReference type="EC" id="7.6.2.1" evidence="18"/>
<feature type="transmembrane region" description="Helical" evidence="18">
    <location>
        <begin position="983"/>
        <end position="1002"/>
    </location>
</feature>
<feature type="binding site" evidence="16">
    <location>
        <position position="713"/>
    </location>
    <ligand>
        <name>ATP</name>
        <dbReference type="ChEBI" id="CHEBI:30616"/>
    </ligand>
</feature>
<dbReference type="SFLD" id="SFLDG00002">
    <property type="entry name" value="C1.7:_P-type_atpase_like"/>
    <property type="match status" value="1"/>
</dbReference>
<feature type="domain" description="P-type ATPase C-terminal" evidence="20">
    <location>
        <begin position="868"/>
        <end position="1113"/>
    </location>
</feature>
<feature type="binding site" evidence="16">
    <location>
        <position position="597"/>
    </location>
    <ligand>
        <name>ATP</name>
        <dbReference type="ChEBI" id="CHEBI:30616"/>
    </ligand>
</feature>
<evidence type="ECO:0000256" key="5">
    <source>
        <dbReference type="ARBA" id="ARBA00022741"/>
    </source>
</evidence>
<dbReference type="SUPFAM" id="SSF56784">
    <property type="entry name" value="HAD-like"/>
    <property type="match status" value="1"/>
</dbReference>
<evidence type="ECO:0000256" key="17">
    <source>
        <dbReference type="PIRSR" id="PIRSR606539-3"/>
    </source>
</evidence>
<proteinExistence type="inferred from homology"/>
<comment type="catalytic activity">
    <reaction evidence="13 18">
        <text>ATP + H2O + phospholipidSide 1 = ADP + phosphate + phospholipidSide 2.</text>
        <dbReference type="EC" id="7.6.2.1"/>
    </reaction>
</comment>
<feature type="binding site" evidence="17">
    <location>
        <position position="430"/>
    </location>
    <ligand>
        <name>Mg(2+)</name>
        <dbReference type="ChEBI" id="CHEBI:18420"/>
    </ligand>
</feature>
<dbReference type="GO" id="GO:0005886">
    <property type="term" value="C:plasma membrane"/>
    <property type="evidence" value="ECO:0007669"/>
    <property type="project" value="TreeGrafter"/>
</dbReference>
<feature type="binding site" evidence="17">
    <location>
        <position position="842"/>
    </location>
    <ligand>
        <name>Mg(2+)</name>
        <dbReference type="ChEBI" id="CHEBI:18420"/>
    </ligand>
</feature>
<feature type="binding site" evidence="16">
    <location>
        <position position="428"/>
    </location>
    <ligand>
        <name>ATP</name>
        <dbReference type="ChEBI" id="CHEBI:30616"/>
    </ligand>
</feature>
<feature type="binding site" evidence="16">
    <location>
        <position position="711"/>
    </location>
    <ligand>
        <name>ATP</name>
        <dbReference type="ChEBI" id="CHEBI:30616"/>
    </ligand>
</feature>
<comment type="subcellular location">
    <subcellularLocation>
        <location evidence="1 18">Membrane</location>
        <topology evidence="1 18">Multi-pass membrane protein</topology>
    </subcellularLocation>
</comment>
<dbReference type="GO" id="GO:0045332">
    <property type="term" value="P:phospholipid translocation"/>
    <property type="evidence" value="ECO:0007669"/>
    <property type="project" value="TreeGrafter"/>
</dbReference>
<feature type="binding site" evidence="16">
    <location>
        <position position="531"/>
    </location>
    <ligand>
        <name>ATP</name>
        <dbReference type="ChEBI" id="CHEBI:30616"/>
    </ligand>
</feature>
<dbReference type="GO" id="GO:0000287">
    <property type="term" value="F:magnesium ion binding"/>
    <property type="evidence" value="ECO:0007669"/>
    <property type="project" value="UniProtKB-UniRule"/>
</dbReference>
<feature type="binding site" evidence="16">
    <location>
        <position position="821"/>
    </location>
    <ligand>
        <name>ATP</name>
        <dbReference type="ChEBI" id="CHEBI:30616"/>
    </ligand>
</feature>
<evidence type="ECO:0000256" key="7">
    <source>
        <dbReference type="ARBA" id="ARBA00022842"/>
    </source>
</evidence>
<dbReference type="SFLD" id="SFLDS00003">
    <property type="entry name" value="Haloacid_Dehalogenase"/>
    <property type="match status" value="1"/>
</dbReference>
<gene>
    <name evidence="21" type="ORF">TTHERM_00715640</name>
</gene>
<dbReference type="InterPro" id="IPR023299">
    <property type="entry name" value="ATPase_P-typ_cyto_dom_N"/>
</dbReference>
<feature type="transmembrane region" description="Helical" evidence="18">
    <location>
        <begin position="103"/>
        <end position="121"/>
    </location>
</feature>
<dbReference type="Gene3D" id="2.70.150.10">
    <property type="entry name" value="Calcium-transporting ATPase, cytoplasmic transduction domain A"/>
    <property type="match status" value="1"/>
</dbReference>
<dbReference type="GO" id="GO:0005524">
    <property type="term" value="F:ATP binding"/>
    <property type="evidence" value="ECO:0007669"/>
    <property type="project" value="UniProtKB-UniRule"/>
</dbReference>
<feature type="active site" description="4-aspartylphosphate intermediate" evidence="15">
    <location>
        <position position="428"/>
    </location>
</feature>
<evidence type="ECO:0000256" key="13">
    <source>
        <dbReference type="ARBA" id="ARBA00034036"/>
    </source>
</evidence>
<evidence type="ECO:0000256" key="4">
    <source>
        <dbReference type="ARBA" id="ARBA00022723"/>
    </source>
</evidence>
<dbReference type="GO" id="GO:0140326">
    <property type="term" value="F:ATPase-coupled intramembrane lipid transporter activity"/>
    <property type="evidence" value="ECO:0007669"/>
    <property type="project" value="UniProtKB-EC"/>
</dbReference>
<accession>I7LT38</accession>
<feature type="binding site" evidence="17">
    <location>
        <position position="428"/>
    </location>
    <ligand>
        <name>Mg(2+)</name>
        <dbReference type="ChEBI" id="CHEBI:18420"/>
    </ligand>
</feature>